<name>A0A8S9P0M5_BRACR</name>
<keyword evidence="5 6" id="KW-0472">Membrane</keyword>
<dbReference type="InterPro" id="IPR036259">
    <property type="entry name" value="MFS_trans_sf"/>
</dbReference>
<dbReference type="PROSITE" id="PS00216">
    <property type="entry name" value="SUGAR_TRANSPORT_1"/>
    <property type="match status" value="1"/>
</dbReference>
<keyword evidence="3 6" id="KW-0812">Transmembrane</keyword>
<dbReference type="InterPro" id="IPR020846">
    <property type="entry name" value="MFS_dom"/>
</dbReference>
<organism evidence="8 9">
    <name type="scientific">Brassica cretica</name>
    <name type="common">Mustard</name>
    <dbReference type="NCBI Taxonomy" id="69181"/>
    <lineage>
        <taxon>Eukaryota</taxon>
        <taxon>Viridiplantae</taxon>
        <taxon>Streptophyta</taxon>
        <taxon>Embryophyta</taxon>
        <taxon>Tracheophyta</taxon>
        <taxon>Spermatophyta</taxon>
        <taxon>Magnoliopsida</taxon>
        <taxon>eudicotyledons</taxon>
        <taxon>Gunneridae</taxon>
        <taxon>Pentapetalae</taxon>
        <taxon>rosids</taxon>
        <taxon>malvids</taxon>
        <taxon>Brassicales</taxon>
        <taxon>Brassicaceae</taxon>
        <taxon>Brassiceae</taxon>
        <taxon>Brassica</taxon>
    </lineage>
</organism>
<feature type="domain" description="Major facilitator superfamily (MFS) profile" evidence="7">
    <location>
        <begin position="317"/>
        <end position="445"/>
    </location>
</feature>
<accession>A0A8S9P0M5</accession>
<dbReference type="AlphaFoldDB" id="A0A8S9P0M5"/>
<comment type="subcellular location">
    <subcellularLocation>
        <location evidence="1">Membrane</location>
        <topology evidence="1">Multi-pass membrane protein</topology>
    </subcellularLocation>
</comment>
<evidence type="ECO:0000256" key="2">
    <source>
        <dbReference type="ARBA" id="ARBA00022448"/>
    </source>
</evidence>
<gene>
    <name evidence="8" type="ORF">F2Q69_00002950</name>
</gene>
<comment type="caution">
    <text evidence="8">The sequence shown here is derived from an EMBL/GenBank/DDBJ whole genome shotgun (WGS) entry which is preliminary data.</text>
</comment>
<evidence type="ECO:0000256" key="6">
    <source>
        <dbReference type="SAM" id="Phobius"/>
    </source>
</evidence>
<dbReference type="Gene3D" id="1.20.1250.20">
    <property type="entry name" value="MFS general substrate transporter like domains"/>
    <property type="match status" value="2"/>
</dbReference>
<dbReference type="InterPro" id="IPR005829">
    <property type="entry name" value="Sugar_transporter_CS"/>
</dbReference>
<dbReference type="PROSITE" id="PS50850">
    <property type="entry name" value="MFS"/>
    <property type="match status" value="1"/>
</dbReference>
<proteinExistence type="predicted"/>
<feature type="transmembrane region" description="Helical" evidence="6">
    <location>
        <begin position="342"/>
        <end position="363"/>
    </location>
</feature>
<dbReference type="InterPro" id="IPR003663">
    <property type="entry name" value="Sugar/inositol_transpt"/>
</dbReference>
<dbReference type="GO" id="GO:0022857">
    <property type="term" value="F:transmembrane transporter activity"/>
    <property type="evidence" value="ECO:0007669"/>
    <property type="project" value="InterPro"/>
</dbReference>
<evidence type="ECO:0000256" key="4">
    <source>
        <dbReference type="ARBA" id="ARBA00022989"/>
    </source>
</evidence>
<sequence>MAVMILSSPLSSTAYLSYARSTHVELKTQTKSIVSNKETGILSLCSLEQTTLTYLGNQYQATAAMGCDAKKPSIVSVGQVDDSSPGGLSSVQEPLIKQKHSPENYCVLAAIPPFLFPALGAFLFGYEIGATSCATVSIKVGDSSSGGPSSVQEPLIKQKHSPENYCVLAAIPPFLFPALGAFLFGYEIGATSCATLSIKSPTLSGISWYNLSSVDVGIITSCSHYGALIGSIVAFNVADIIGRRKELITAALLYLVGAIVTATALVFPVLIIGRVVYGIGLGLVGDSSSGGLSSVQEPLIKQKHTPENYSVLAAIPPFLFPALGAFLFGYEIGATSCANLSIIVMALTFLPLCSLHSFVNYSAFSLALSVPNAKWNFLTSCSHYGALIGSIVAFNVADIIGRRKELITAALLYLVGAIVTATAPVFPVLIIGRVVYGIGLGLHSS</sequence>
<dbReference type="PANTHER" id="PTHR48023">
    <property type="entry name" value="D-XYLOSE-PROTON SYMPORTER-LIKE 2"/>
    <property type="match status" value="1"/>
</dbReference>
<evidence type="ECO:0000313" key="8">
    <source>
        <dbReference type="EMBL" id="KAF3506613.1"/>
    </source>
</evidence>
<dbReference type="Proteomes" id="UP000712600">
    <property type="component" value="Unassembled WGS sequence"/>
</dbReference>
<dbReference type="GO" id="GO:1904659">
    <property type="term" value="P:D-glucose transmembrane transport"/>
    <property type="evidence" value="ECO:0007669"/>
    <property type="project" value="TreeGrafter"/>
</dbReference>
<dbReference type="InterPro" id="IPR005828">
    <property type="entry name" value="MFS_sugar_transport-like"/>
</dbReference>
<dbReference type="Pfam" id="PF00083">
    <property type="entry name" value="Sugar_tr"/>
    <property type="match status" value="2"/>
</dbReference>
<reference evidence="8" key="1">
    <citation type="submission" date="2019-12" db="EMBL/GenBank/DDBJ databases">
        <title>Genome sequencing and annotation of Brassica cretica.</title>
        <authorList>
            <person name="Studholme D.J."/>
            <person name="Sarris P."/>
        </authorList>
    </citation>
    <scope>NUCLEOTIDE SEQUENCE</scope>
    <source>
        <strain evidence="8">PFS-109/04</strain>
        <tissue evidence="8">Leaf</tissue>
    </source>
</reference>
<evidence type="ECO:0000256" key="3">
    <source>
        <dbReference type="ARBA" id="ARBA00022692"/>
    </source>
</evidence>
<evidence type="ECO:0000259" key="7">
    <source>
        <dbReference type="PROSITE" id="PS50850"/>
    </source>
</evidence>
<dbReference type="InterPro" id="IPR050820">
    <property type="entry name" value="MFS_Sugar_Transporter"/>
</dbReference>
<feature type="transmembrane region" description="Helical" evidence="6">
    <location>
        <begin position="375"/>
        <end position="397"/>
    </location>
</feature>
<feature type="transmembrane region" description="Helical" evidence="6">
    <location>
        <begin position="165"/>
        <end position="186"/>
    </location>
</feature>
<evidence type="ECO:0000256" key="5">
    <source>
        <dbReference type="ARBA" id="ARBA00023136"/>
    </source>
</evidence>
<dbReference type="EMBL" id="QGKX02001521">
    <property type="protein sequence ID" value="KAF3506613.1"/>
    <property type="molecule type" value="Genomic_DNA"/>
</dbReference>
<protein>
    <recommendedName>
        <fullName evidence="7">Major facilitator superfamily (MFS) profile domain-containing protein</fullName>
    </recommendedName>
</protein>
<keyword evidence="4 6" id="KW-1133">Transmembrane helix</keyword>
<feature type="transmembrane region" description="Helical" evidence="6">
    <location>
        <begin position="247"/>
        <end position="272"/>
    </location>
</feature>
<keyword evidence="2" id="KW-0813">Transport</keyword>
<dbReference type="GO" id="GO:0016020">
    <property type="term" value="C:membrane"/>
    <property type="evidence" value="ECO:0007669"/>
    <property type="project" value="UniProtKB-SubCell"/>
</dbReference>
<dbReference type="SUPFAM" id="SSF103473">
    <property type="entry name" value="MFS general substrate transporter"/>
    <property type="match status" value="2"/>
</dbReference>
<evidence type="ECO:0000313" key="9">
    <source>
        <dbReference type="Proteomes" id="UP000712600"/>
    </source>
</evidence>
<feature type="transmembrane region" description="Helical" evidence="6">
    <location>
        <begin position="309"/>
        <end position="330"/>
    </location>
</feature>
<feature type="transmembrane region" description="Helical" evidence="6">
    <location>
        <begin position="206"/>
        <end position="235"/>
    </location>
</feature>
<dbReference type="PRINTS" id="PR00171">
    <property type="entry name" value="SUGRTRNSPORT"/>
</dbReference>
<feature type="transmembrane region" description="Helical" evidence="6">
    <location>
        <begin position="409"/>
        <end position="436"/>
    </location>
</feature>
<evidence type="ECO:0000256" key="1">
    <source>
        <dbReference type="ARBA" id="ARBA00004141"/>
    </source>
</evidence>
<dbReference type="PANTHER" id="PTHR48023:SF8">
    <property type="entry name" value="MAJOR FACILITATOR SUPERFAMILY (MFS) PROFILE DOMAIN-CONTAINING PROTEIN"/>
    <property type="match status" value="1"/>
</dbReference>